<keyword evidence="3 6" id="KW-0812">Transmembrane</keyword>
<keyword evidence="4 6" id="KW-1133">Transmembrane helix</keyword>
<dbReference type="Pfam" id="PF06081">
    <property type="entry name" value="ArAE_1"/>
    <property type="match status" value="1"/>
</dbReference>
<name>A0A318LR41_9PSEU</name>
<keyword evidence="8" id="KW-1185">Reference proteome</keyword>
<evidence type="ECO:0008006" key="9">
    <source>
        <dbReference type="Google" id="ProtNLM"/>
    </source>
</evidence>
<evidence type="ECO:0000256" key="4">
    <source>
        <dbReference type="ARBA" id="ARBA00022989"/>
    </source>
</evidence>
<comment type="caution">
    <text evidence="7">The sequence shown here is derived from an EMBL/GenBank/DDBJ whole genome shotgun (WGS) entry which is preliminary data.</text>
</comment>
<feature type="transmembrane region" description="Helical" evidence="6">
    <location>
        <begin position="92"/>
        <end position="125"/>
    </location>
</feature>
<comment type="subcellular location">
    <subcellularLocation>
        <location evidence="1">Cell membrane</location>
        <topology evidence="1">Multi-pass membrane protein</topology>
    </subcellularLocation>
</comment>
<reference evidence="7 8" key="1">
    <citation type="submission" date="2016-07" db="EMBL/GenBank/DDBJ databases">
        <title>Draft genome sequence of Prauserella sp. YIM 121212, isolated from alkaline soil.</title>
        <authorList>
            <person name="Ruckert C."/>
            <person name="Albersmeier A."/>
            <person name="Jiang C.-L."/>
            <person name="Jiang Y."/>
            <person name="Kalinowski J."/>
            <person name="Schneider O."/>
            <person name="Winkler A."/>
            <person name="Zotchev S.B."/>
        </authorList>
    </citation>
    <scope>NUCLEOTIDE SEQUENCE [LARGE SCALE GENOMIC DNA]</scope>
    <source>
        <strain evidence="7 8">YIM 121212</strain>
    </source>
</reference>
<dbReference type="InterPro" id="IPR010343">
    <property type="entry name" value="ArAE_1"/>
</dbReference>
<keyword evidence="2" id="KW-1003">Cell membrane</keyword>
<dbReference type="AlphaFoldDB" id="A0A318LR41"/>
<dbReference type="OrthoDB" id="4458428at2"/>
<evidence type="ECO:0000256" key="1">
    <source>
        <dbReference type="ARBA" id="ARBA00004651"/>
    </source>
</evidence>
<evidence type="ECO:0000256" key="5">
    <source>
        <dbReference type="ARBA" id="ARBA00023136"/>
    </source>
</evidence>
<evidence type="ECO:0000256" key="6">
    <source>
        <dbReference type="SAM" id="Phobius"/>
    </source>
</evidence>
<dbReference type="Proteomes" id="UP000247892">
    <property type="component" value="Unassembled WGS sequence"/>
</dbReference>
<gene>
    <name evidence="7" type="ORF">BA062_13810</name>
</gene>
<evidence type="ECO:0000313" key="7">
    <source>
        <dbReference type="EMBL" id="PXY36972.1"/>
    </source>
</evidence>
<dbReference type="EMBL" id="MASU01000005">
    <property type="protein sequence ID" value="PXY36972.1"/>
    <property type="molecule type" value="Genomic_DNA"/>
</dbReference>
<organism evidence="7 8">
    <name type="scientific">Prauserella flavalba</name>
    <dbReference type="NCBI Taxonomy" id="1477506"/>
    <lineage>
        <taxon>Bacteria</taxon>
        <taxon>Bacillati</taxon>
        <taxon>Actinomycetota</taxon>
        <taxon>Actinomycetes</taxon>
        <taxon>Pseudonocardiales</taxon>
        <taxon>Pseudonocardiaceae</taxon>
        <taxon>Prauserella</taxon>
    </lineage>
</organism>
<sequence length="402" mass="43402">MAEHTGTRPRPAGAPGRGRAARLRQWLGRALSGSGQERHAVVFVGKSTLAATAAWAVAYHVLQAESAAFAPFSAVLMLQVTVYQSVWHSLRYVAAVAAGVAVQLVFGFLFGTGLATFALVAATAATIGRWRRLGSEGAQVGTAAYFAFSTFVSAASGLERLSQLGEIIELVALGCGIGVLVNVLVLPPLRYRSAEYGVHVLARSLCDLMSDMYPALRQGQLDEDSAARWRDRAARLGPLVSQAQSSVDLARESGVYNPRRVLRRQVGRRAFSGYQAVIDALERVTYQVGSMTRSLTQCPRDGDGPEHGEFFRRYGDLLAALTHFTRLLGDLDEDRLDEQIPRLCSAAEEAGEQCRGLAGYAQDSLPLADPARPYGILLAEATRLMEEAQYTCDVLQRTVASP</sequence>
<feature type="transmembrane region" description="Helical" evidence="6">
    <location>
        <begin position="137"/>
        <end position="155"/>
    </location>
</feature>
<feature type="transmembrane region" description="Helical" evidence="6">
    <location>
        <begin position="69"/>
        <end position="86"/>
    </location>
</feature>
<accession>A0A318LR41</accession>
<protein>
    <recommendedName>
        <fullName evidence="9">Aromatic acid exporter family member 1</fullName>
    </recommendedName>
</protein>
<feature type="transmembrane region" description="Helical" evidence="6">
    <location>
        <begin position="167"/>
        <end position="186"/>
    </location>
</feature>
<evidence type="ECO:0000256" key="3">
    <source>
        <dbReference type="ARBA" id="ARBA00022692"/>
    </source>
</evidence>
<evidence type="ECO:0000256" key="2">
    <source>
        <dbReference type="ARBA" id="ARBA00022475"/>
    </source>
</evidence>
<dbReference type="GO" id="GO:0005886">
    <property type="term" value="C:plasma membrane"/>
    <property type="evidence" value="ECO:0007669"/>
    <property type="project" value="UniProtKB-SubCell"/>
</dbReference>
<keyword evidence="5 6" id="KW-0472">Membrane</keyword>
<proteinExistence type="predicted"/>
<evidence type="ECO:0000313" key="8">
    <source>
        <dbReference type="Proteomes" id="UP000247892"/>
    </source>
</evidence>